<dbReference type="Proteomes" id="UP000281118">
    <property type="component" value="Unassembled WGS sequence"/>
</dbReference>
<evidence type="ECO:0000313" key="1">
    <source>
        <dbReference type="EMBL" id="RUR69054.1"/>
    </source>
</evidence>
<gene>
    <name evidence="1" type="ORF">EJP67_18510</name>
</gene>
<dbReference type="SUPFAM" id="SSF46785">
    <property type="entry name" value="Winged helix' DNA-binding domain"/>
    <property type="match status" value="1"/>
</dbReference>
<dbReference type="EMBL" id="RXFT01000007">
    <property type="protein sequence ID" value="RUR69054.1"/>
    <property type="molecule type" value="Genomic_DNA"/>
</dbReference>
<dbReference type="AlphaFoldDB" id="A0A3S0XAZ8"/>
<proteinExistence type="predicted"/>
<name>A0A3S0XAZ8_9BURK</name>
<dbReference type="RefSeq" id="WP_126023169.1">
    <property type="nucleotide sequence ID" value="NZ_RXFT01000007.1"/>
</dbReference>
<comment type="caution">
    <text evidence="1">The sequence shown here is derived from an EMBL/GenBank/DDBJ whole genome shotgun (WGS) entry which is preliminary data.</text>
</comment>
<accession>A0A3S0XAZ8</accession>
<dbReference type="InterPro" id="IPR036390">
    <property type="entry name" value="WH_DNA-bd_sf"/>
</dbReference>
<protein>
    <recommendedName>
        <fullName evidence="3">MarR family transcriptional regulator</fullName>
    </recommendedName>
</protein>
<reference evidence="1 2" key="1">
    <citation type="submission" date="2018-12" db="EMBL/GenBank/DDBJ databases">
        <title>The genome sequences of Variovorax guangxiensis DSM 27352.</title>
        <authorList>
            <person name="Gao J."/>
            <person name="Sun J."/>
        </authorList>
    </citation>
    <scope>NUCLEOTIDE SEQUENCE [LARGE SCALE GENOMIC DNA]</scope>
    <source>
        <strain evidence="1 2">DSM 27352</strain>
    </source>
</reference>
<evidence type="ECO:0000313" key="2">
    <source>
        <dbReference type="Proteomes" id="UP000281118"/>
    </source>
</evidence>
<organism evidence="1 2">
    <name type="scientific">Variovorax guangxiensis</name>
    <dbReference type="NCBI Taxonomy" id="1775474"/>
    <lineage>
        <taxon>Bacteria</taxon>
        <taxon>Pseudomonadati</taxon>
        <taxon>Pseudomonadota</taxon>
        <taxon>Betaproteobacteria</taxon>
        <taxon>Burkholderiales</taxon>
        <taxon>Comamonadaceae</taxon>
        <taxon>Variovorax</taxon>
    </lineage>
</organism>
<evidence type="ECO:0008006" key="3">
    <source>
        <dbReference type="Google" id="ProtNLM"/>
    </source>
</evidence>
<sequence length="59" mass="6868">MTRRHAAIQLLRLGPLPLREFVEITGWPYKTARQTISRLLETGHIYYLGERPHGVYGAY</sequence>